<reference evidence="1 2" key="1">
    <citation type="journal article" date="2018" name="Nat. Ecol. Evol.">
        <title>Shark genomes provide insights into elasmobranch evolution and the origin of vertebrates.</title>
        <authorList>
            <person name="Hara Y"/>
            <person name="Yamaguchi K"/>
            <person name="Onimaru K"/>
            <person name="Kadota M"/>
            <person name="Koyanagi M"/>
            <person name="Keeley SD"/>
            <person name="Tatsumi K"/>
            <person name="Tanaka K"/>
            <person name="Motone F"/>
            <person name="Kageyama Y"/>
            <person name="Nozu R"/>
            <person name="Adachi N"/>
            <person name="Nishimura O"/>
            <person name="Nakagawa R"/>
            <person name="Tanegashima C"/>
            <person name="Kiyatake I"/>
            <person name="Matsumoto R"/>
            <person name="Murakumo K"/>
            <person name="Nishida K"/>
            <person name="Terakita A"/>
            <person name="Kuratani S"/>
            <person name="Sato K"/>
            <person name="Hyodo S Kuraku.S."/>
        </authorList>
    </citation>
    <scope>NUCLEOTIDE SEQUENCE [LARGE SCALE GENOMIC DNA]</scope>
</reference>
<evidence type="ECO:0000313" key="2">
    <source>
        <dbReference type="Proteomes" id="UP000288216"/>
    </source>
</evidence>
<gene>
    <name evidence="1" type="ORF">scyTo_0002264</name>
</gene>
<accession>A0A401PIK5</accession>
<name>A0A401PIK5_SCYTO</name>
<dbReference type="GO" id="GO:0097546">
    <property type="term" value="C:ciliary base"/>
    <property type="evidence" value="ECO:0007669"/>
    <property type="project" value="TreeGrafter"/>
</dbReference>
<dbReference type="Pfam" id="PF15120">
    <property type="entry name" value="SPACA9"/>
    <property type="match status" value="1"/>
</dbReference>
<dbReference type="Proteomes" id="UP000288216">
    <property type="component" value="Unassembled WGS sequence"/>
</dbReference>
<dbReference type="OrthoDB" id="9999829at2759"/>
<dbReference type="PANTHER" id="PTHR32455:SF1">
    <property type="entry name" value="SPERM ACROSOME-ASSOCIATED PROTEIN 9"/>
    <property type="match status" value="1"/>
</dbReference>
<sequence length="193" mass="22149">MGQFYRGGDPFFKDSGMNELKATLRDLEQRYLLFKQQQFTFVAALDHTRENAHDKTKPVSTLSQVQNYLDHYCNSSTDKRIMIMFLDLCKDLSEFCSQLEDINPKACSPDDRLEKCKLLLSCNNDMSNIRAKYPHDEVNHLSCDESKHHYGAVISVLPVALDLLREGIGVIESAQYEAARNNRCEMQRAAFSK</sequence>
<dbReference type="STRING" id="75743.A0A401PIK5"/>
<dbReference type="InterPro" id="IPR027818">
    <property type="entry name" value="SPACA9"/>
</dbReference>
<protein>
    <submittedName>
        <fullName evidence="1">Uncharacterized protein</fullName>
    </submittedName>
</protein>
<dbReference type="OMA" id="NNRCEMQ"/>
<dbReference type="PANTHER" id="PTHR32455">
    <property type="entry name" value="SPERM ACROSOME-ASSOCIATED PROTEIN 9"/>
    <property type="match status" value="1"/>
</dbReference>
<dbReference type="AlphaFoldDB" id="A0A401PIK5"/>
<keyword evidence="2" id="KW-1185">Reference proteome</keyword>
<comment type="caution">
    <text evidence="1">The sequence shown here is derived from an EMBL/GenBank/DDBJ whole genome shotgun (WGS) entry which is preliminary data.</text>
</comment>
<dbReference type="GO" id="GO:0001669">
    <property type="term" value="C:acrosomal vesicle"/>
    <property type="evidence" value="ECO:0007669"/>
    <property type="project" value="TreeGrafter"/>
</dbReference>
<proteinExistence type="predicted"/>
<organism evidence="1 2">
    <name type="scientific">Scyliorhinus torazame</name>
    <name type="common">Cloudy catshark</name>
    <name type="synonym">Catulus torazame</name>
    <dbReference type="NCBI Taxonomy" id="75743"/>
    <lineage>
        <taxon>Eukaryota</taxon>
        <taxon>Metazoa</taxon>
        <taxon>Chordata</taxon>
        <taxon>Craniata</taxon>
        <taxon>Vertebrata</taxon>
        <taxon>Chondrichthyes</taxon>
        <taxon>Elasmobranchii</taxon>
        <taxon>Galeomorphii</taxon>
        <taxon>Galeoidea</taxon>
        <taxon>Carcharhiniformes</taxon>
        <taxon>Scyliorhinidae</taxon>
        <taxon>Scyliorhinus</taxon>
    </lineage>
</organism>
<dbReference type="EMBL" id="BFAA01000555">
    <property type="protein sequence ID" value="GCB72944.1"/>
    <property type="molecule type" value="Genomic_DNA"/>
</dbReference>
<dbReference type="GO" id="GO:0036126">
    <property type="term" value="C:sperm flagellum"/>
    <property type="evidence" value="ECO:0007669"/>
    <property type="project" value="TreeGrafter"/>
</dbReference>
<evidence type="ECO:0000313" key="1">
    <source>
        <dbReference type="EMBL" id="GCB72944.1"/>
    </source>
</evidence>